<dbReference type="PANTHER" id="PTHR23422">
    <property type="entry name" value="DIPEPTIDYL PEPTIDASE III-RELATED"/>
    <property type="match status" value="1"/>
</dbReference>
<organism evidence="4 5">
    <name type="scientific">Idiomarina baltica</name>
    <dbReference type="NCBI Taxonomy" id="190892"/>
    <lineage>
        <taxon>Bacteria</taxon>
        <taxon>Pseudomonadati</taxon>
        <taxon>Pseudomonadota</taxon>
        <taxon>Gammaproteobacteria</taxon>
        <taxon>Alteromonadales</taxon>
        <taxon>Idiomarinaceae</taxon>
        <taxon>Idiomarina</taxon>
    </lineage>
</organism>
<gene>
    <name evidence="4" type="ORF">DCR58_04975</name>
</gene>
<sequence>MLKQIFTIAPLVLALSACTEQATSQETQANQTATSSAQQTSEYTVVKGAEDRFGIYTDYTLTSDISHLTANQKDMLGLLIEAAKIMDDLFWQQAFAHDKRSFLNAVPSQAQSFADINYGPWDRLNGDKPFLREFSEKPPGANFYPADMSKAEFNELDSDTKDSEYTLIRRDSAGQLKVVPYAEAYANELKQAAKLLRQAAELAEDPDFAKYLNLRADAFLSNDYRPSDLAWMDMKNNDVDLVIGPIETYEDQLFGYKTAFEAYVLIKDKQWSDRLAKYAQFLPELQRGLPVEDKYKQEMPGANAQLNAYDAVYFAGHSNAGSKTIAINLPNDEYVQLEKGTRRLQLKNAMRAKFDKILRPIADQLIVPEQRENITFDAFFANTMFHEVAHGLGIKNTINNKGTVRAALKEHASALEEGKADILGLYMVTQLFEKGELTTGTLQDYYTTFMASIFRSVRFGASSAHGKANMIRFNYFANEGAFTRNADGQYAINMEKMRAAMTSLSKKILQLQGDGNYQGVGELVQRLGVISPQLQSDLDKLSDAGIPVDVKFNQGKAELGL</sequence>
<dbReference type="Gene3D" id="3.30.540.30">
    <property type="match status" value="1"/>
</dbReference>
<evidence type="ECO:0000256" key="1">
    <source>
        <dbReference type="ARBA" id="ARBA00022723"/>
    </source>
</evidence>
<dbReference type="STRING" id="314276.OS145_04363"/>
<accession>A0A348WNL2</accession>
<dbReference type="GO" id="GO:0008239">
    <property type="term" value="F:dipeptidyl-peptidase activity"/>
    <property type="evidence" value="ECO:0007669"/>
    <property type="project" value="TreeGrafter"/>
</dbReference>
<evidence type="ECO:0000256" key="2">
    <source>
        <dbReference type="ARBA" id="ARBA00022801"/>
    </source>
</evidence>
<dbReference type="GO" id="GO:0005737">
    <property type="term" value="C:cytoplasm"/>
    <property type="evidence" value="ECO:0007669"/>
    <property type="project" value="TreeGrafter"/>
</dbReference>
<feature type="chain" id="PRO_5016708917" evidence="3">
    <location>
        <begin position="23"/>
        <end position="561"/>
    </location>
</feature>
<dbReference type="Proteomes" id="UP000262878">
    <property type="component" value="Unassembled WGS sequence"/>
</dbReference>
<evidence type="ECO:0000313" key="4">
    <source>
        <dbReference type="EMBL" id="HAR56124.1"/>
    </source>
</evidence>
<protein>
    <submittedName>
        <fullName evidence="4">Zn-dependent hydrolase</fullName>
    </submittedName>
</protein>
<dbReference type="EMBL" id="DMUP01000110">
    <property type="protein sequence ID" value="HAR56124.1"/>
    <property type="molecule type" value="Genomic_DNA"/>
</dbReference>
<dbReference type="InterPro" id="IPR039461">
    <property type="entry name" value="Peptidase_M49"/>
</dbReference>
<keyword evidence="1" id="KW-0479">Metal-binding</keyword>
<reference evidence="4 5" key="1">
    <citation type="journal article" date="2018" name="Nat. Biotechnol.">
        <title>A standardized bacterial taxonomy based on genome phylogeny substantially revises the tree of life.</title>
        <authorList>
            <person name="Parks D.H."/>
            <person name="Chuvochina M."/>
            <person name="Waite D.W."/>
            <person name="Rinke C."/>
            <person name="Skarshewski A."/>
            <person name="Chaumeil P.A."/>
            <person name="Hugenholtz P."/>
        </authorList>
    </citation>
    <scope>NUCLEOTIDE SEQUENCE [LARGE SCALE GENOMIC DNA]</scope>
    <source>
        <strain evidence="4">UBA9360</strain>
    </source>
</reference>
<evidence type="ECO:0000313" key="5">
    <source>
        <dbReference type="Proteomes" id="UP000262878"/>
    </source>
</evidence>
<dbReference type="AlphaFoldDB" id="A0A348WNL2"/>
<proteinExistence type="predicted"/>
<feature type="signal peptide" evidence="3">
    <location>
        <begin position="1"/>
        <end position="22"/>
    </location>
</feature>
<dbReference type="GO" id="GO:0046872">
    <property type="term" value="F:metal ion binding"/>
    <property type="evidence" value="ECO:0007669"/>
    <property type="project" value="UniProtKB-KW"/>
</dbReference>
<comment type="caution">
    <text evidence="4">The sequence shown here is derived from an EMBL/GenBank/DDBJ whole genome shotgun (WGS) entry which is preliminary data.</text>
</comment>
<keyword evidence="2 4" id="KW-0378">Hydrolase</keyword>
<evidence type="ECO:0000256" key="3">
    <source>
        <dbReference type="SAM" id="SignalP"/>
    </source>
</evidence>
<dbReference type="RefSeq" id="WP_272977408.1">
    <property type="nucleotide sequence ID" value="NZ_DAIRLQ010000002.1"/>
</dbReference>
<dbReference type="Pfam" id="PF03571">
    <property type="entry name" value="Peptidase_M49"/>
    <property type="match status" value="1"/>
</dbReference>
<dbReference type="PROSITE" id="PS51257">
    <property type="entry name" value="PROKAR_LIPOPROTEIN"/>
    <property type="match status" value="1"/>
</dbReference>
<keyword evidence="3" id="KW-0732">Signal</keyword>
<name>A0A348WNL2_9GAMM</name>
<dbReference type="PANTHER" id="PTHR23422:SF9">
    <property type="entry name" value="ZN-DEPENDENT HYDROLASE"/>
    <property type="match status" value="1"/>
</dbReference>